<keyword evidence="3" id="KW-1185">Reference proteome</keyword>
<dbReference type="CDD" id="cd05403">
    <property type="entry name" value="NT_KNTase_like"/>
    <property type="match status" value="1"/>
</dbReference>
<dbReference type="EMBL" id="CP007029">
    <property type="protein sequence ID" value="AHE97267.1"/>
    <property type="molecule type" value="Genomic_DNA"/>
</dbReference>
<accession>W0DJ64</accession>
<evidence type="ECO:0000313" key="2">
    <source>
        <dbReference type="EMBL" id="AHE97267.1"/>
    </source>
</evidence>
<evidence type="ECO:0000313" key="3">
    <source>
        <dbReference type="Proteomes" id="UP000005289"/>
    </source>
</evidence>
<dbReference type="HOGENOM" id="CLU_1980604_0_0_6"/>
<organism evidence="2 3">
    <name type="scientific">Thioalkalivibrio paradoxus ARh 1</name>
    <dbReference type="NCBI Taxonomy" id="713585"/>
    <lineage>
        <taxon>Bacteria</taxon>
        <taxon>Pseudomonadati</taxon>
        <taxon>Pseudomonadota</taxon>
        <taxon>Gammaproteobacteria</taxon>
        <taxon>Chromatiales</taxon>
        <taxon>Ectothiorhodospiraceae</taxon>
        <taxon>Thioalkalivibrio</taxon>
    </lineage>
</organism>
<protein>
    <recommendedName>
        <fullName evidence="1">Polymerase beta nucleotidyltransferase domain-containing protein</fullName>
    </recommendedName>
</protein>
<dbReference type="RefSeq" id="WP_006746165.1">
    <property type="nucleotide sequence ID" value="NZ_CP007029.1"/>
</dbReference>
<proteinExistence type="predicted"/>
<gene>
    <name evidence="2" type="ORF">THITH_02160</name>
</gene>
<sequence>MELQLVRDVFESEPDLELAILIGSRQRGAATPASDWDFAIQWARHFGFTETLAATEGLRHRLAKVLDVAPARIDLIDLAAARLAIRAVVAEEGRLLKGDGTRAWSHFLTRTWRELEDWAWESEHAA</sequence>
<reference evidence="2 3" key="1">
    <citation type="submission" date="2013-12" db="EMBL/GenBank/DDBJ databases">
        <authorList>
            <consortium name="DOE Joint Genome Institute"/>
            <person name="Muyzer G."/>
            <person name="Huntemann M."/>
            <person name="Han J."/>
            <person name="Chen A."/>
            <person name="Kyrpides N."/>
            <person name="Mavromatis K."/>
            <person name="Markowitz V."/>
            <person name="Palaniappan K."/>
            <person name="Ivanova N."/>
            <person name="Schaumberg A."/>
            <person name="Pati A."/>
            <person name="Liolios K."/>
            <person name="Nordberg H.P."/>
            <person name="Cantor M.N."/>
            <person name="Hua S.X."/>
            <person name="Woyke T."/>
        </authorList>
    </citation>
    <scope>NUCLEOTIDE SEQUENCE [LARGE SCALE GENOMIC DNA]</scope>
    <source>
        <strain evidence="2 3">ARh 1</strain>
    </source>
</reference>
<evidence type="ECO:0000259" key="1">
    <source>
        <dbReference type="Pfam" id="PF18765"/>
    </source>
</evidence>
<feature type="domain" description="Polymerase beta nucleotidyltransferase" evidence="1">
    <location>
        <begin position="7"/>
        <end position="96"/>
    </location>
</feature>
<dbReference type="Pfam" id="PF18765">
    <property type="entry name" value="Polbeta"/>
    <property type="match status" value="1"/>
</dbReference>
<dbReference type="OrthoDB" id="5397771at2"/>
<name>W0DJ64_9GAMM</name>
<dbReference type="InterPro" id="IPR043519">
    <property type="entry name" value="NT_sf"/>
</dbReference>
<dbReference type="AlphaFoldDB" id="W0DJ64"/>
<dbReference type="NCBIfam" id="NF047752">
    <property type="entry name" value="MntA_antitoxin"/>
    <property type="match status" value="1"/>
</dbReference>
<dbReference type="KEGG" id="tti:THITH_02160"/>
<dbReference type="Gene3D" id="3.30.460.10">
    <property type="entry name" value="Beta Polymerase, domain 2"/>
    <property type="match status" value="1"/>
</dbReference>
<dbReference type="STRING" id="713585.THITH_02160"/>
<dbReference type="InterPro" id="IPR041633">
    <property type="entry name" value="Polbeta"/>
</dbReference>
<dbReference type="Proteomes" id="UP000005289">
    <property type="component" value="Chromosome"/>
</dbReference>
<dbReference type="SUPFAM" id="SSF81301">
    <property type="entry name" value="Nucleotidyltransferase"/>
    <property type="match status" value="1"/>
</dbReference>